<evidence type="ECO:0000313" key="2">
    <source>
        <dbReference type="EMBL" id="KAG9190518.1"/>
    </source>
</evidence>
<protein>
    <recommendedName>
        <fullName evidence="1">DUF7708 domain-containing protein</fullName>
    </recommendedName>
</protein>
<keyword evidence="3" id="KW-1185">Reference proteome</keyword>
<comment type="caution">
    <text evidence="2">The sequence shown here is derived from an EMBL/GenBank/DDBJ whole genome shotgun (WGS) entry which is preliminary data.</text>
</comment>
<reference evidence="2" key="1">
    <citation type="submission" date="2021-07" db="EMBL/GenBank/DDBJ databases">
        <title>Genome Resource of American Ginseng Black Spot Pathogen Alternaria panax.</title>
        <authorList>
            <person name="Qiu C."/>
            <person name="Wang W."/>
            <person name="Liu Z."/>
        </authorList>
    </citation>
    <scope>NUCLEOTIDE SEQUENCE</scope>
    <source>
        <strain evidence="2">BNCC115425</strain>
    </source>
</reference>
<dbReference type="InterPro" id="IPR056125">
    <property type="entry name" value="DUF7708"/>
</dbReference>
<accession>A0AAD4FKA3</accession>
<organism evidence="2 3">
    <name type="scientific">Alternaria panax</name>
    <dbReference type="NCBI Taxonomy" id="48097"/>
    <lineage>
        <taxon>Eukaryota</taxon>
        <taxon>Fungi</taxon>
        <taxon>Dikarya</taxon>
        <taxon>Ascomycota</taxon>
        <taxon>Pezizomycotina</taxon>
        <taxon>Dothideomycetes</taxon>
        <taxon>Pleosporomycetidae</taxon>
        <taxon>Pleosporales</taxon>
        <taxon>Pleosporineae</taxon>
        <taxon>Pleosporaceae</taxon>
        <taxon>Alternaria</taxon>
        <taxon>Alternaria sect. Panax</taxon>
    </lineage>
</organism>
<dbReference type="AlphaFoldDB" id="A0AAD4FKA3"/>
<gene>
    <name evidence="2" type="ORF">G6011_08606</name>
</gene>
<feature type="domain" description="DUF7708" evidence="1">
    <location>
        <begin position="1"/>
        <end position="136"/>
    </location>
</feature>
<sequence length="291" mass="33429">MYYGKIMDTLAQHHPEYVALVWGAMKFVLTDVINRANLFEKLSQALNTIRALLPQMNPSAELYQTQHMEAALSRLFVYVIFFSCRCICWYAKSSLSRMCSAIITPFDIDYKDLVEHIQECSKVVDDFANTGTQAEIRDVRILTELELAQVRELDVKMLKMLEPQTKFKAHVMQLLQVAITHKSIMERIDVNVYGISQTVYRIEFSGVMRFFEPKVLPKTALLNVRPLVPRDLAPSLPSPTDRRMRKTILDWAFGRGPSFLIVQAGLRAQKQAKELVTNMIENLKPNNQCVL</sequence>
<name>A0AAD4FKA3_9PLEO</name>
<evidence type="ECO:0000259" key="1">
    <source>
        <dbReference type="Pfam" id="PF24809"/>
    </source>
</evidence>
<evidence type="ECO:0000313" key="3">
    <source>
        <dbReference type="Proteomes" id="UP001199106"/>
    </source>
</evidence>
<dbReference type="Proteomes" id="UP001199106">
    <property type="component" value="Unassembled WGS sequence"/>
</dbReference>
<proteinExistence type="predicted"/>
<dbReference type="Pfam" id="PF24809">
    <property type="entry name" value="DUF7708"/>
    <property type="match status" value="1"/>
</dbReference>
<dbReference type="EMBL" id="JAANER010000004">
    <property type="protein sequence ID" value="KAG9190518.1"/>
    <property type="molecule type" value="Genomic_DNA"/>
</dbReference>